<keyword evidence="1" id="KW-1133">Transmembrane helix</keyword>
<keyword evidence="1" id="KW-0812">Transmembrane</keyword>
<proteinExistence type="predicted"/>
<dbReference type="EMBL" id="WNKV01000003">
    <property type="protein sequence ID" value="MTW15552.1"/>
    <property type="molecule type" value="Genomic_DNA"/>
</dbReference>
<evidence type="ECO:0000313" key="3">
    <source>
        <dbReference type="Proteomes" id="UP000438991"/>
    </source>
</evidence>
<reference evidence="2 3" key="1">
    <citation type="submission" date="2019-11" db="EMBL/GenBank/DDBJ databases">
        <title>Whole-genome sequence of Rhodoplanes serenus DSM 18633, type strain.</title>
        <authorList>
            <person name="Kyndt J.A."/>
            <person name="Meyer T.E."/>
        </authorList>
    </citation>
    <scope>NUCLEOTIDE SEQUENCE [LARGE SCALE GENOMIC DNA]</scope>
    <source>
        <strain evidence="2 3">DSM 18633</strain>
    </source>
</reference>
<dbReference type="AlphaFoldDB" id="A0A9X4XI28"/>
<comment type="caution">
    <text evidence="2">The sequence shown here is derived from an EMBL/GenBank/DDBJ whole genome shotgun (WGS) entry which is preliminary data.</text>
</comment>
<evidence type="ECO:0000256" key="1">
    <source>
        <dbReference type="SAM" id="Phobius"/>
    </source>
</evidence>
<keyword evidence="1" id="KW-0472">Membrane</keyword>
<organism evidence="2 3">
    <name type="scientific">Rhodoplanes serenus</name>
    <dbReference type="NCBI Taxonomy" id="200615"/>
    <lineage>
        <taxon>Bacteria</taxon>
        <taxon>Pseudomonadati</taxon>
        <taxon>Pseudomonadota</taxon>
        <taxon>Alphaproteobacteria</taxon>
        <taxon>Hyphomicrobiales</taxon>
        <taxon>Nitrobacteraceae</taxon>
        <taxon>Rhodoplanes</taxon>
    </lineage>
</organism>
<feature type="transmembrane region" description="Helical" evidence="1">
    <location>
        <begin position="20"/>
        <end position="39"/>
    </location>
</feature>
<evidence type="ECO:0000313" key="2">
    <source>
        <dbReference type="EMBL" id="MTW15552.1"/>
    </source>
</evidence>
<accession>A0A9X4XI28</accession>
<dbReference type="Proteomes" id="UP000438991">
    <property type="component" value="Unassembled WGS sequence"/>
</dbReference>
<protein>
    <submittedName>
        <fullName evidence="2">Uncharacterized protein</fullName>
    </submittedName>
</protein>
<gene>
    <name evidence="2" type="ORF">GJ689_04940</name>
</gene>
<sequence>MSDDRSSGDDPDDAGNPLVGNIMLVGIVLLVIGAGYWLVDALLEQRRLDDCAAQGRRDCGRIVVPPR</sequence>
<name>A0A9X4XI28_9BRAD</name>
<dbReference type="RefSeq" id="WP_155478794.1">
    <property type="nucleotide sequence ID" value="NZ_WNKV01000003.1"/>
</dbReference>